<dbReference type="GO" id="GO:0005739">
    <property type="term" value="C:mitochondrion"/>
    <property type="evidence" value="ECO:0007669"/>
    <property type="project" value="TreeGrafter"/>
</dbReference>
<keyword evidence="2" id="KW-0285">Flavoprotein</keyword>
<dbReference type="InterPro" id="IPR023753">
    <property type="entry name" value="FAD/NAD-binding_dom"/>
</dbReference>
<protein>
    <submittedName>
        <fullName evidence="8">Unnamed protein product</fullName>
    </submittedName>
</protein>
<feature type="region of interest" description="Disordered" evidence="6">
    <location>
        <begin position="631"/>
        <end position="657"/>
    </location>
</feature>
<evidence type="ECO:0000256" key="4">
    <source>
        <dbReference type="ARBA" id="ARBA00023002"/>
    </source>
</evidence>
<dbReference type="Gene3D" id="3.50.50.100">
    <property type="match status" value="1"/>
</dbReference>
<evidence type="ECO:0000313" key="9">
    <source>
        <dbReference type="Proteomes" id="UP001165083"/>
    </source>
</evidence>
<keyword evidence="4" id="KW-0560">Oxidoreductase</keyword>
<dbReference type="InterPro" id="IPR045024">
    <property type="entry name" value="NDH-2"/>
</dbReference>
<name>A0A9W6TYC4_9STRA</name>
<comment type="similarity">
    <text evidence="1">Belongs to the NADH dehydrogenase family.</text>
</comment>
<dbReference type="PANTHER" id="PTHR43706">
    <property type="entry name" value="NADH DEHYDROGENASE"/>
    <property type="match status" value="1"/>
</dbReference>
<dbReference type="Proteomes" id="UP001165083">
    <property type="component" value="Unassembled WGS sequence"/>
</dbReference>
<keyword evidence="9" id="KW-1185">Reference proteome</keyword>
<dbReference type="GO" id="GO:0003954">
    <property type="term" value="F:NADH dehydrogenase activity"/>
    <property type="evidence" value="ECO:0007669"/>
    <property type="project" value="InterPro"/>
</dbReference>
<dbReference type="PANTHER" id="PTHR43706:SF13">
    <property type="entry name" value="NADH DEHYDROGENASE-RELATED"/>
    <property type="match status" value="1"/>
</dbReference>
<keyword evidence="5" id="KW-0520">NAD</keyword>
<evidence type="ECO:0000256" key="5">
    <source>
        <dbReference type="ARBA" id="ARBA00023027"/>
    </source>
</evidence>
<dbReference type="EMBL" id="BSXW01000426">
    <property type="protein sequence ID" value="GMF21989.1"/>
    <property type="molecule type" value="Genomic_DNA"/>
</dbReference>
<feature type="compositionally biased region" description="Polar residues" evidence="6">
    <location>
        <begin position="631"/>
        <end position="642"/>
    </location>
</feature>
<evidence type="ECO:0000256" key="2">
    <source>
        <dbReference type="ARBA" id="ARBA00022630"/>
    </source>
</evidence>
<reference evidence="8" key="1">
    <citation type="submission" date="2023-04" db="EMBL/GenBank/DDBJ databases">
        <title>Phytophthora lilii NBRC 32176.</title>
        <authorList>
            <person name="Ichikawa N."/>
            <person name="Sato H."/>
            <person name="Tonouchi N."/>
        </authorList>
    </citation>
    <scope>NUCLEOTIDE SEQUENCE</scope>
    <source>
        <strain evidence="8">NBRC 32176</strain>
    </source>
</reference>
<evidence type="ECO:0000259" key="7">
    <source>
        <dbReference type="Pfam" id="PF07992"/>
    </source>
</evidence>
<evidence type="ECO:0000256" key="3">
    <source>
        <dbReference type="ARBA" id="ARBA00022827"/>
    </source>
</evidence>
<comment type="caution">
    <text evidence="8">The sequence shown here is derived from an EMBL/GenBank/DDBJ whole genome shotgun (WGS) entry which is preliminary data.</text>
</comment>
<sequence length="683" mass="77586">MWARQLATVTKTARSTSTAWWKRASSSLDVRQDEVKKPENFQLVIVGTGWAGYQMFTQCRKHLVDIEENVGRPVDLVVVSKRNVRRHTTVGTLEFRSIIEPLRDSMFSHESDFHFANVQDIDPEKKLVKVESAISAESRHRKYDIKYDALVLACGSRPLTFGLPGVEEHAFFLKEIHHAQRIRNRILENFEAATQPGVTPEEKQRLLHFVVVGGGPTGIEFCAELYDLVLQDLVHKYPQTSKHLGVTLVDSGEILNGFDKHLRAVALRKIHKRSTMEIVKKNCVEVTAEGVTVEGGEMIPAGLVVWTAGVGPNELTKSLTVFEKSKRGNILTNQYCQVLGAAEVEEKAPWGMPRRSNVFSIGDCAEILDYPLPATAQKAQSQANYLTSLLRGKNPAPAKPYAFQSKGMMAYLGAYDGLFEGRPRDDDKITLSGWKAWFLWRSAVDAVRFPGGGVSFATSSSVSKLKLQSQSVAAFEQQRFDTLHTSFSETTILTQKFIQQLVRVISTQDKLILLSSWVEWRAWHRRLRCALFQRGIYFQYRWRLKQWIEFATQSKDQHRQQQQLASERLLDVVAVKADSTRDAAPKHVIDEPSKSISHILLKCVTIMHQFHQRQELTSGWNHWQSACRLSSQQKASPVPSTTLDKKARNRPDRLRHPQRIARQFRNASLTRASAKKLPRPAWR</sequence>
<keyword evidence="3" id="KW-0274">FAD</keyword>
<evidence type="ECO:0000256" key="6">
    <source>
        <dbReference type="SAM" id="MobiDB-lite"/>
    </source>
</evidence>
<proteinExistence type="inferred from homology"/>
<dbReference type="Pfam" id="PF07992">
    <property type="entry name" value="Pyr_redox_2"/>
    <property type="match status" value="1"/>
</dbReference>
<accession>A0A9W6TYC4</accession>
<gene>
    <name evidence="8" type="ORF">Plil01_000871800</name>
</gene>
<dbReference type="PRINTS" id="PR00368">
    <property type="entry name" value="FADPNR"/>
</dbReference>
<dbReference type="AlphaFoldDB" id="A0A9W6TYC4"/>
<feature type="compositionally biased region" description="Basic and acidic residues" evidence="6">
    <location>
        <begin position="643"/>
        <end position="655"/>
    </location>
</feature>
<dbReference type="SUPFAM" id="SSF51905">
    <property type="entry name" value="FAD/NAD(P)-binding domain"/>
    <property type="match status" value="2"/>
</dbReference>
<evidence type="ECO:0000256" key="1">
    <source>
        <dbReference type="ARBA" id="ARBA00005272"/>
    </source>
</evidence>
<feature type="domain" description="FAD/NAD(P)-binding" evidence="7">
    <location>
        <begin position="41"/>
        <end position="383"/>
    </location>
</feature>
<dbReference type="InterPro" id="IPR036188">
    <property type="entry name" value="FAD/NAD-bd_sf"/>
</dbReference>
<dbReference type="OrthoDB" id="3244603at2759"/>
<evidence type="ECO:0000313" key="8">
    <source>
        <dbReference type="EMBL" id="GMF21989.1"/>
    </source>
</evidence>
<organism evidence="8 9">
    <name type="scientific">Phytophthora lilii</name>
    <dbReference type="NCBI Taxonomy" id="2077276"/>
    <lineage>
        <taxon>Eukaryota</taxon>
        <taxon>Sar</taxon>
        <taxon>Stramenopiles</taxon>
        <taxon>Oomycota</taxon>
        <taxon>Peronosporomycetes</taxon>
        <taxon>Peronosporales</taxon>
        <taxon>Peronosporaceae</taxon>
        <taxon>Phytophthora</taxon>
    </lineage>
</organism>